<organism evidence="1 2">
    <name type="scientific">Clostridium perfringens F262</name>
    <dbReference type="NCBI Taxonomy" id="883064"/>
    <lineage>
        <taxon>Bacteria</taxon>
        <taxon>Bacillati</taxon>
        <taxon>Bacillota</taxon>
        <taxon>Clostridia</taxon>
        <taxon>Eubacteriales</taxon>
        <taxon>Clostridiaceae</taxon>
        <taxon>Clostridium</taxon>
    </lineage>
</organism>
<gene>
    <name evidence="1" type="ORF">HA1_08447</name>
</gene>
<sequence>MICKGSYTWTFNSNCNRSSYKRNKDAIEGFNFLFNKVKEKINKDETIYYNEDFLQVIVLEKILEHYPSLREFKLIKKVKVNLGARGLFARQNSMFSKDSLEGSPEYIEYFVFQVITDDNEFDNSIVRSEILSTGKILNFSINNMMAGEFIQAF</sequence>
<dbReference type="AlphaFoldDB" id="A0AAV3FDH4"/>
<evidence type="ECO:0000313" key="2">
    <source>
        <dbReference type="Proteomes" id="UP000005358"/>
    </source>
</evidence>
<accession>A0AAV3FDH4</accession>
<protein>
    <submittedName>
        <fullName evidence="1">Uncharacterized protein</fullName>
    </submittedName>
</protein>
<comment type="caution">
    <text evidence="1">The sequence shown here is derived from an EMBL/GenBank/DDBJ whole genome shotgun (WGS) entry which is preliminary data.</text>
</comment>
<dbReference type="EMBL" id="AFES01000023">
    <property type="protein sequence ID" value="EIA17013.1"/>
    <property type="molecule type" value="Genomic_DNA"/>
</dbReference>
<proteinExistence type="predicted"/>
<dbReference type="RefSeq" id="WP_003481447.1">
    <property type="nucleotide sequence ID" value="NZ_CM001477.1"/>
</dbReference>
<name>A0AAV3FDH4_CLOPF</name>
<reference evidence="1 2" key="1">
    <citation type="journal article" date="2012" name="PLoS ONE">
        <title>Genome Sequencing and Analysis of a Type A Clostridium perfringens Isolate from a Case of Bovine Clostridial Abomasitis.</title>
        <authorList>
            <person name="Nowell V.J."/>
            <person name="Kropinski A.M."/>
            <person name="Songer J.G."/>
            <person name="Macinnes J.I."/>
            <person name="Parreira V.R."/>
            <person name="Prescott J.F."/>
        </authorList>
    </citation>
    <scope>NUCLEOTIDE SEQUENCE [LARGE SCALE GENOMIC DNA]</scope>
    <source>
        <strain evidence="1 2">F262</strain>
    </source>
</reference>
<dbReference type="Proteomes" id="UP000005358">
    <property type="component" value="Chromosome"/>
</dbReference>
<evidence type="ECO:0000313" key="1">
    <source>
        <dbReference type="EMBL" id="EIA17013.1"/>
    </source>
</evidence>